<comment type="caution">
    <text evidence="2">The sequence shown here is derived from an EMBL/GenBank/DDBJ whole genome shotgun (WGS) entry which is preliminary data.</text>
</comment>
<evidence type="ECO:0000313" key="2">
    <source>
        <dbReference type="EMBL" id="KAK6525360.1"/>
    </source>
</evidence>
<proteinExistence type="predicted"/>
<organism evidence="2 3">
    <name type="scientific">Orbilia ellipsospora</name>
    <dbReference type="NCBI Taxonomy" id="2528407"/>
    <lineage>
        <taxon>Eukaryota</taxon>
        <taxon>Fungi</taxon>
        <taxon>Dikarya</taxon>
        <taxon>Ascomycota</taxon>
        <taxon>Pezizomycotina</taxon>
        <taxon>Orbiliomycetes</taxon>
        <taxon>Orbiliales</taxon>
        <taxon>Orbiliaceae</taxon>
        <taxon>Orbilia</taxon>
    </lineage>
</organism>
<dbReference type="EMBL" id="JAVHJO010000017">
    <property type="protein sequence ID" value="KAK6525360.1"/>
    <property type="molecule type" value="Genomic_DNA"/>
</dbReference>
<reference evidence="2 3" key="1">
    <citation type="submission" date="2019-10" db="EMBL/GenBank/DDBJ databases">
        <authorList>
            <person name="Palmer J.M."/>
        </authorList>
    </citation>
    <scope>NUCLEOTIDE SEQUENCE [LARGE SCALE GENOMIC DNA]</scope>
    <source>
        <strain evidence="2 3">TWF694</strain>
    </source>
</reference>
<name>A0AAV9WTC2_9PEZI</name>
<protein>
    <submittedName>
        <fullName evidence="2">Uncharacterized protein</fullName>
    </submittedName>
</protein>
<dbReference type="AlphaFoldDB" id="A0AAV9WTC2"/>
<evidence type="ECO:0000256" key="1">
    <source>
        <dbReference type="SAM" id="MobiDB-lite"/>
    </source>
</evidence>
<keyword evidence="3" id="KW-1185">Reference proteome</keyword>
<gene>
    <name evidence="2" type="ORF">TWF694_005499</name>
</gene>
<evidence type="ECO:0000313" key="3">
    <source>
        <dbReference type="Proteomes" id="UP001365542"/>
    </source>
</evidence>
<sequence length="116" mass="13299">MNFPDPVIFDSRDLINRPSSAAGQRDHSSDIDPHHLTQLLLPLSRGNLSKPNPQYRLRGSNDISKDVDSIRSSVHYPFRLTITPSQWMAQRKLAQTPLVEFSSYLIEMEVQHTESR</sequence>
<feature type="region of interest" description="Disordered" evidence="1">
    <location>
        <begin position="1"/>
        <end position="32"/>
    </location>
</feature>
<dbReference type="Proteomes" id="UP001365542">
    <property type="component" value="Unassembled WGS sequence"/>
</dbReference>
<accession>A0AAV9WTC2</accession>